<dbReference type="RefSeq" id="WP_089178480.1">
    <property type="nucleotide sequence ID" value="NZ_CP023189.1"/>
</dbReference>
<dbReference type="EMBL" id="CP023189">
    <property type="protein sequence ID" value="AXN01409.1"/>
    <property type="molecule type" value="Genomic_DNA"/>
</dbReference>
<sequence>MRTREEQIYQLACAIFNQHIDIDECITLARNYILEAERRAEQRVRAEIGRRVDKACETVMSLETPLMKGDNLAVTLCSHFEDCEGEADDNGWHPKAIEGYDQVKSAIGQHFRQAIDAAREVG</sequence>
<accession>A0AAN1PJC0</accession>
<reference evidence="1 2" key="2">
    <citation type="submission" date="2018-08" db="EMBL/GenBank/DDBJ databases">
        <title>Acetobacter oryzifermentans sp. nov., isolated from Korea traditional vinegar and reclassification of Acetobacter pasteurianus subsp. ascendens (Henneberg 1898) as Acetobacter ascendens comb. nov.</title>
        <authorList>
            <person name="Cho G.Y."/>
            <person name="Lee S.H."/>
        </authorList>
    </citation>
    <scope>NUCLEOTIDE SEQUENCE [LARGE SCALE GENOMIC DNA]</scope>
    <source>
        <strain evidence="1 2">SH</strain>
    </source>
</reference>
<gene>
    <name evidence="1" type="ORF">CJF59_13270</name>
</gene>
<proteinExistence type="predicted"/>
<protein>
    <submittedName>
        <fullName evidence="1">Uncharacterized protein</fullName>
    </submittedName>
</protein>
<name>A0AAN1PJC0_9PROT</name>
<dbReference type="AlphaFoldDB" id="A0AAN1PJC0"/>
<evidence type="ECO:0000313" key="1">
    <source>
        <dbReference type="EMBL" id="AXN01409.1"/>
    </source>
</evidence>
<evidence type="ECO:0000313" key="2">
    <source>
        <dbReference type="Proteomes" id="UP000256572"/>
    </source>
</evidence>
<reference evidence="1 2" key="1">
    <citation type="submission" date="2017-09" db="EMBL/GenBank/DDBJ databases">
        <authorList>
            <person name="Kim K.H."/>
            <person name="Chun B.H."/>
            <person name="Han G.S."/>
            <person name="Hyun S.G."/>
            <person name="Jeon C.O."/>
        </authorList>
    </citation>
    <scope>NUCLEOTIDE SEQUENCE [LARGE SCALE GENOMIC DNA]</scope>
    <source>
        <strain evidence="1 2">SH</strain>
    </source>
</reference>
<organism evidence="1 2">
    <name type="scientific">Acetobacter pomorum</name>
    <dbReference type="NCBI Taxonomy" id="65959"/>
    <lineage>
        <taxon>Bacteria</taxon>
        <taxon>Pseudomonadati</taxon>
        <taxon>Pseudomonadota</taxon>
        <taxon>Alphaproteobacteria</taxon>
        <taxon>Acetobacterales</taxon>
        <taxon>Acetobacteraceae</taxon>
        <taxon>Acetobacter</taxon>
    </lineage>
</organism>
<dbReference type="Proteomes" id="UP000256572">
    <property type="component" value="Chromosome"/>
</dbReference>